<comment type="caution">
    <text evidence="1">The sequence shown here is derived from an EMBL/GenBank/DDBJ whole genome shotgun (WGS) entry which is preliminary data.</text>
</comment>
<name>A0ABU5L9L3_9RICK</name>
<sequence>MSMVKFAVVREDPLVEAFLIQKYSLRDVLMVASGGCNAITLQAIFPAINTTVFDLNPDQIALMKKKINLLCDKENFQRNFNILSSNKDGLNACGEFESLFRCFRGFLNEFILDEHNILKLFLDETGAELRDKLIYNKYWRVAFELYFSDSMLITMFGNDAIQHAKFGSYPMYFQKAIENGISRKDFRSNYFLHHIMLGYYLDDKGYLPYYLANPNSIKEITYMELDIAQISNWHDYDLISLSNLFDWMDEYKSTAILGEIVKHAKSGTFIIYRQLNNEKNIYSNLLDYVEPLHSLELELLNNDRSMFYNKLNILRKR</sequence>
<dbReference type="InterPro" id="IPR021829">
    <property type="entry name" value="DUF3419"/>
</dbReference>
<evidence type="ECO:0000313" key="1">
    <source>
        <dbReference type="EMBL" id="MDZ5762801.1"/>
    </source>
</evidence>
<dbReference type="InterPro" id="IPR029063">
    <property type="entry name" value="SAM-dependent_MTases_sf"/>
</dbReference>
<keyword evidence="2" id="KW-1185">Reference proteome</keyword>
<gene>
    <name evidence="1" type="ORF">Cyrtocomes_01196</name>
</gene>
<accession>A0ABU5L9L3</accession>
<protein>
    <submittedName>
        <fullName evidence="1">DUF3419 superfamily protein</fullName>
    </submittedName>
</protein>
<dbReference type="Proteomes" id="UP001293791">
    <property type="component" value="Unassembled WGS sequence"/>
</dbReference>
<reference evidence="1 2" key="1">
    <citation type="submission" date="2023-02" db="EMBL/GenBank/DDBJ databases">
        <title>Host association and intracellularity evolved multiple times independently in the Rickettsiales.</title>
        <authorList>
            <person name="Castelli M."/>
            <person name="Nardi T."/>
            <person name="Gammuto L."/>
            <person name="Bellinzona G."/>
            <person name="Sabaneyeva E."/>
            <person name="Potekhin A."/>
            <person name="Serra V."/>
            <person name="Petroni G."/>
            <person name="Sassera D."/>
        </authorList>
    </citation>
    <scope>NUCLEOTIDE SEQUENCE [LARGE SCALE GENOMIC DNA]</scope>
    <source>
        <strain evidence="1 2">BOD18</strain>
    </source>
</reference>
<proteinExistence type="predicted"/>
<organism evidence="1 2">
    <name type="scientific">Candidatus Cyrtobacter comes</name>
    <dbReference type="NCBI Taxonomy" id="675776"/>
    <lineage>
        <taxon>Bacteria</taxon>
        <taxon>Pseudomonadati</taxon>
        <taxon>Pseudomonadota</taxon>
        <taxon>Alphaproteobacteria</taxon>
        <taxon>Rickettsiales</taxon>
        <taxon>Candidatus Midichloriaceae</taxon>
        <taxon>Candidatus Cyrtobacter</taxon>
    </lineage>
</organism>
<dbReference type="SUPFAM" id="SSF53335">
    <property type="entry name" value="S-adenosyl-L-methionine-dependent methyltransferases"/>
    <property type="match status" value="1"/>
</dbReference>
<dbReference type="Pfam" id="PF11899">
    <property type="entry name" value="DUF3419"/>
    <property type="match status" value="1"/>
</dbReference>
<evidence type="ECO:0000313" key="2">
    <source>
        <dbReference type="Proteomes" id="UP001293791"/>
    </source>
</evidence>
<dbReference type="EMBL" id="JARGYT010000118">
    <property type="protein sequence ID" value="MDZ5762801.1"/>
    <property type="molecule type" value="Genomic_DNA"/>
</dbReference>